<organism evidence="4 5">
    <name type="scientific">Protopolystoma xenopodis</name>
    <dbReference type="NCBI Taxonomy" id="117903"/>
    <lineage>
        <taxon>Eukaryota</taxon>
        <taxon>Metazoa</taxon>
        <taxon>Spiralia</taxon>
        <taxon>Lophotrochozoa</taxon>
        <taxon>Platyhelminthes</taxon>
        <taxon>Monogenea</taxon>
        <taxon>Polyopisthocotylea</taxon>
        <taxon>Polystomatidea</taxon>
        <taxon>Polystomatidae</taxon>
        <taxon>Protopolystoma</taxon>
    </lineage>
</organism>
<dbReference type="SMART" id="SM00323">
    <property type="entry name" value="RasGAP"/>
    <property type="match status" value="1"/>
</dbReference>
<dbReference type="OrthoDB" id="5572587at2759"/>
<keyword evidence="5" id="KW-1185">Reference proteome</keyword>
<name>A0A3S5C4Z0_9PLAT</name>
<dbReference type="AlphaFoldDB" id="A0A3S5C4Z0"/>
<dbReference type="PROSITE" id="PS00509">
    <property type="entry name" value="RAS_GTPASE_ACTIV_1"/>
    <property type="match status" value="1"/>
</dbReference>
<dbReference type="PANTHER" id="PTHR10194:SF60">
    <property type="entry name" value="RAS GTPASE-ACTIVATING PROTEIN RASKOL"/>
    <property type="match status" value="1"/>
</dbReference>
<proteinExistence type="predicted"/>
<reference evidence="4" key="1">
    <citation type="submission" date="2018-11" db="EMBL/GenBank/DDBJ databases">
        <authorList>
            <consortium name="Pathogen Informatics"/>
        </authorList>
    </citation>
    <scope>NUCLEOTIDE SEQUENCE</scope>
</reference>
<feature type="domain" description="Ras-GAP" evidence="3">
    <location>
        <begin position="1"/>
        <end position="148"/>
    </location>
</feature>
<feature type="compositionally biased region" description="Polar residues" evidence="2">
    <location>
        <begin position="229"/>
        <end position="238"/>
    </location>
</feature>
<dbReference type="InterPro" id="IPR039360">
    <property type="entry name" value="Ras_GTPase"/>
</dbReference>
<keyword evidence="1" id="KW-0343">GTPase activation</keyword>
<sequence length="387" mass="42266">MLRGSIEEIFKSDEDYEIDPSRICLSGKEGNSSSEHISSSSSSSSSSAAAEKDHDRETPINLFTAILNYILSFQSELRSVFASVREAVEPRFGHDTADRLISSSLFLRFLCPALLGPVLFGLASQVPEEPRVSRNLTLAAKVLQALANQAHFEEKERYLHHINAFISQEIPSMRAFLRSISSFEPPEESAANHHGTDSIEYERRVNGATSTDDAEGLNRQVRDAHSRTDLSGSHSTASSAMLCPSVGTGLSSGSGPSFGLATSPPCNTEGRNPRAGGALLRPVNSFSSSRIFPRNRARASLELGHPQSYSSPMPPPERVDDQTTWLKTQSHLTTVGLMTKMTPACHEFIDLGYELANLHLRLEEALLQNQVFSPSNGPTIPFLHFGI</sequence>
<evidence type="ECO:0000256" key="1">
    <source>
        <dbReference type="ARBA" id="ARBA00022468"/>
    </source>
</evidence>
<dbReference type="InterPro" id="IPR023152">
    <property type="entry name" value="RasGAP_CS"/>
</dbReference>
<dbReference type="GO" id="GO:0005096">
    <property type="term" value="F:GTPase activator activity"/>
    <property type="evidence" value="ECO:0007669"/>
    <property type="project" value="UniProtKB-KW"/>
</dbReference>
<evidence type="ECO:0000259" key="3">
    <source>
        <dbReference type="PROSITE" id="PS50018"/>
    </source>
</evidence>
<dbReference type="Gene3D" id="1.10.506.10">
    <property type="entry name" value="GTPase Activation - p120gap, domain 1"/>
    <property type="match status" value="1"/>
</dbReference>
<dbReference type="InterPro" id="IPR001936">
    <property type="entry name" value="RasGAP_dom"/>
</dbReference>
<evidence type="ECO:0000313" key="5">
    <source>
        <dbReference type="Proteomes" id="UP000784294"/>
    </source>
</evidence>
<dbReference type="SUPFAM" id="SSF48350">
    <property type="entry name" value="GTPase activation domain, GAP"/>
    <property type="match status" value="1"/>
</dbReference>
<evidence type="ECO:0000313" key="4">
    <source>
        <dbReference type="EMBL" id="VEL35747.1"/>
    </source>
</evidence>
<dbReference type="PROSITE" id="PS50018">
    <property type="entry name" value="RAS_GTPASE_ACTIV_2"/>
    <property type="match status" value="1"/>
</dbReference>
<feature type="region of interest" description="Disordered" evidence="2">
    <location>
        <begin position="209"/>
        <end position="238"/>
    </location>
</feature>
<dbReference type="InterPro" id="IPR008936">
    <property type="entry name" value="Rho_GTPase_activation_prot"/>
</dbReference>
<protein>
    <recommendedName>
        <fullName evidence="3">Ras-GAP domain-containing protein</fullName>
    </recommendedName>
</protein>
<accession>A0A3S5C4Z0</accession>
<comment type="caution">
    <text evidence="4">The sequence shown here is derived from an EMBL/GenBank/DDBJ whole genome shotgun (WGS) entry which is preliminary data.</text>
</comment>
<dbReference type="Proteomes" id="UP000784294">
    <property type="component" value="Unassembled WGS sequence"/>
</dbReference>
<gene>
    <name evidence="4" type="ORF">PXEA_LOCUS29187</name>
</gene>
<dbReference type="PANTHER" id="PTHR10194">
    <property type="entry name" value="RAS GTPASE-ACTIVATING PROTEINS"/>
    <property type="match status" value="1"/>
</dbReference>
<feature type="compositionally biased region" description="Low complexity" evidence="2">
    <location>
        <begin position="32"/>
        <end position="47"/>
    </location>
</feature>
<dbReference type="EMBL" id="CAAALY010250561">
    <property type="protein sequence ID" value="VEL35747.1"/>
    <property type="molecule type" value="Genomic_DNA"/>
</dbReference>
<evidence type="ECO:0000256" key="2">
    <source>
        <dbReference type="SAM" id="MobiDB-lite"/>
    </source>
</evidence>
<feature type="region of interest" description="Disordered" evidence="2">
    <location>
        <begin position="23"/>
        <end position="53"/>
    </location>
</feature>
<dbReference type="Pfam" id="PF00616">
    <property type="entry name" value="RasGAP"/>
    <property type="match status" value="1"/>
</dbReference>